<feature type="compositionally biased region" description="Basic and acidic residues" evidence="2">
    <location>
        <begin position="61"/>
        <end position="75"/>
    </location>
</feature>
<feature type="compositionally biased region" description="Basic residues" evidence="2">
    <location>
        <begin position="512"/>
        <end position="528"/>
    </location>
</feature>
<feature type="region of interest" description="Disordered" evidence="2">
    <location>
        <begin position="469"/>
        <end position="528"/>
    </location>
</feature>
<accession>A0A7S2N7U8</accession>
<feature type="compositionally biased region" description="Basic and acidic residues" evidence="2">
    <location>
        <begin position="238"/>
        <end position="248"/>
    </location>
</feature>
<feature type="region of interest" description="Disordered" evidence="2">
    <location>
        <begin position="347"/>
        <end position="371"/>
    </location>
</feature>
<protein>
    <recommendedName>
        <fullName evidence="3">ODAD1 central coiled coil region domain-containing protein</fullName>
    </recommendedName>
</protein>
<dbReference type="PANTHER" id="PTHR46518:SF1">
    <property type="entry name" value="OUTER DYNEIN ARM-DOCKING COMPLEX SUBUNIT 3"/>
    <property type="match status" value="1"/>
</dbReference>
<dbReference type="AlphaFoldDB" id="A0A7S2N7U8"/>
<feature type="compositionally biased region" description="Low complexity" evidence="2">
    <location>
        <begin position="347"/>
        <end position="357"/>
    </location>
</feature>
<dbReference type="GO" id="GO:0036158">
    <property type="term" value="P:outer dynein arm assembly"/>
    <property type="evidence" value="ECO:0007669"/>
    <property type="project" value="InterPro"/>
</dbReference>
<dbReference type="GO" id="GO:0035253">
    <property type="term" value="C:ciliary rootlet"/>
    <property type="evidence" value="ECO:0007669"/>
    <property type="project" value="TreeGrafter"/>
</dbReference>
<evidence type="ECO:0000256" key="1">
    <source>
        <dbReference type="ARBA" id="ARBA00023054"/>
    </source>
</evidence>
<name>A0A7S2N7U8_9EUKA</name>
<dbReference type="GO" id="GO:0036064">
    <property type="term" value="C:ciliary basal body"/>
    <property type="evidence" value="ECO:0007669"/>
    <property type="project" value="TreeGrafter"/>
</dbReference>
<dbReference type="EMBL" id="HBGU01065616">
    <property type="protein sequence ID" value="CAD9524790.1"/>
    <property type="molecule type" value="Transcribed_RNA"/>
</dbReference>
<reference evidence="4" key="1">
    <citation type="submission" date="2021-01" db="EMBL/GenBank/DDBJ databases">
        <authorList>
            <person name="Corre E."/>
            <person name="Pelletier E."/>
            <person name="Niang G."/>
            <person name="Scheremetjew M."/>
            <person name="Finn R."/>
            <person name="Kale V."/>
            <person name="Holt S."/>
            <person name="Cochrane G."/>
            <person name="Meng A."/>
            <person name="Brown T."/>
            <person name="Cohen L."/>
        </authorList>
    </citation>
    <scope>NUCLEOTIDE SEQUENCE</scope>
    <source>
        <strain evidence="4">UTEX LB 985</strain>
    </source>
</reference>
<feature type="region of interest" description="Disordered" evidence="2">
    <location>
        <begin position="238"/>
        <end position="258"/>
    </location>
</feature>
<dbReference type="PANTHER" id="PTHR46518">
    <property type="entry name" value="COILED-COIL DOMAIN-CONTAINING PROTEIN 151"/>
    <property type="match status" value="1"/>
</dbReference>
<dbReference type="GO" id="GO:0097542">
    <property type="term" value="C:ciliary tip"/>
    <property type="evidence" value="ECO:0007669"/>
    <property type="project" value="TreeGrafter"/>
</dbReference>
<organism evidence="4">
    <name type="scientific">Haptolina brevifila</name>
    <dbReference type="NCBI Taxonomy" id="156173"/>
    <lineage>
        <taxon>Eukaryota</taxon>
        <taxon>Haptista</taxon>
        <taxon>Haptophyta</taxon>
        <taxon>Prymnesiophyceae</taxon>
        <taxon>Prymnesiales</taxon>
        <taxon>Prymnesiaceae</taxon>
        <taxon>Haptolina</taxon>
    </lineage>
</organism>
<dbReference type="InterPro" id="IPR033192">
    <property type="entry name" value="ODAD3"/>
</dbReference>
<keyword evidence="1" id="KW-0175">Coiled coil</keyword>
<evidence type="ECO:0000313" key="4">
    <source>
        <dbReference type="EMBL" id="CAD9524790.1"/>
    </source>
</evidence>
<feature type="domain" description="ODAD1 central coiled coil region" evidence="3">
    <location>
        <begin position="129"/>
        <end position="401"/>
    </location>
</feature>
<feature type="region of interest" description="Disordered" evidence="2">
    <location>
        <begin position="27"/>
        <end position="75"/>
    </location>
</feature>
<evidence type="ECO:0000259" key="3">
    <source>
        <dbReference type="Pfam" id="PF21773"/>
    </source>
</evidence>
<feature type="compositionally biased region" description="Polar residues" evidence="2">
    <location>
        <begin position="27"/>
        <end position="40"/>
    </location>
</feature>
<dbReference type="GO" id="GO:0003341">
    <property type="term" value="P:cilium movement"/>
    <property type="evidence" value="ECO:0007669"/>
    <property type="project" value="InterPro"/>
</dbReference>
<feature type="compositionally biased region" description="Acidic residues" evidence="2">
    <location>
        <begin position="480"/>
        <end position="494"/>
    </location>
</feature>
<dbReference type="InterPro" id="IPR049258">
    <property type="entry name" value="ODAD1_CC"/>
</dbReference>
<gene>
    <name evidence="4" type="ORF">CBRE1094_LOCUS35764</name>
</gene>
<sequence length="528" mass="60241">MPTRSSRTKDHQEELEELQKRFSHLAEQQKTTELQSSSLLLATRKSDGRSMKTFSVSGESTAERNEGRNEEELRRLDEQIVSLRRKHDQLHEKNQKKRSELDSLADKLKDLHNTRFNPKETPESRLAEMEARLAECAARYDEEHRLRMSYDQVINRLKQEQLEWPADIKALESVLVQKETDYEQLLVMSHDANSSKEAAKVELGKFESLVLDERKQREKELQERRAILQKKQQLATELDRAERERKQQLQEQQRQMGEDTAKAEAMKMEALIKEEHAKIAAYEAAFQQIKEATGVSDVNEVIQRFLLQEETHQNLLNMTRESQSRIDELRRAVEEEKTLVMSAEYSAAGGEAEPGETGETHDAGRSSTQAAQKQLTRARERWKKVLKTAVSTKSAVQHIVDVLEPLREKDEVVAPMSDDTLMQHISFVENKLHTIASAFSAMEEDHKNMLASVSAPMPAKVMAASSAGSAYGGLNKDEAGDSEDEFEEDMEEDVMDRSALKKQSTTIVDKGAKKKKPRRRRAKGAGDD</sequence>
<evidence type="ECO:0000256" key="2">
    <source>
        <dbReference type="SAM" id="MobiDB-lite"/>
    </source>
</evidence>
<dbReference type="Pfam" id="PF21773">
    <property type="entry name" value="ODAD1_CC"/>
    <property type="match status" value="1"/>
</dbReference>
<proteinExistence type="predicted"/>